<sequence>MRFIFYNGEKVKLGEGDMDKPAKIYQIKSTLFETEKAVAANLEPDDLCFYRFIGGNSSETAELTNQLCELKEKKILLIGVFRFPFRFEGKKRFQTATIQYLRMKELCDAVIYFNSDGLMETIDANTTIRDAHLTFNAIEERTIEALKEMIEMTGNMNIDFQDIETFIKANKGPLFIHTVEEESFDEPLKYLFSTPYLPNDFTDGKQLIINIGYTQEVDMEAFRQINLRLHDLFSKADLFKLGSYFIDEPGQRLKITLLVNGIDDPIDTPDDYKKLPKYKELFRKWQILAEKGKTKINF</sequence>
<dbReference type="AlphaFoldDB" id="A0A6A8DB11"/>
<dbReference type="GO" id="GO:0051301">
    <property type="term" value="P:cell division"/>
    <property type="evidence" value="ECO:0007669"/>
    <property type="project" value="UniProtKB-KW"/>
</dbReference>
<evidence type="ECO:0000256" key="1">
    <source>
        <dbReference type="ARBA" id="ARBA00022741"/>
    </source>
</evidence>
<dbReference type="PRINTS" id="PR00423">
    <property type="entry name" value="CELLDVISFTSZ"/>
</dbReference>
<keyword evidence="2" id="KW-0342">GTP-binding</keyword>
<evidence type="ECO:0000313" key="4">
    <source>
        <dbReference type="Proteomes" id="UP000799092"/>
    </source>
</evidence>
<keyword evidence="3" id="KW-0132">Cell division</keyword>
<dbReference type="OrthoDB" id="2959307at2"/>
<evidence type="ECO:0000313" key="3">
    <source>
        <dbReference type="EMBL" id="MRH41736.1"/>
    </source>
</evidence>
<reference evidence="3" key="1">
    <citation type="submission" date="2019-11" db="EMBL/GenBank/DDBJ databases">
        <authorList>
            <person name="Li J."/>
        </authorList>
    </citation>
    <scope>NUCLEOTIDE SEQUENCE</scope>
    <source>
        <strain evidence="3">B6B</strain>
    </source>
</reference>
<dbReference type="GO" id="GO:0005737">
    <property type="term" value="C:cytoplasm"/>
    <property type="evidence" value="ECO:0007669"/>
    <property type="project" value="TreeGrafter"/>
</dbReference>
<dbReference type="PANTHER" id="PTHR30314">
    <property type="entry name" value="CELL DIVISION PROTEIN FTSZ-RELATED"/>
    <property type="match status" value="1"/>
</dbReference>
<proteinExistence type="predicted"/>
<dbReference type="EMBL" id="WJNG01000002">
    <property type="protein sequence ID" value="MRH41736.1"/>
    <property type="molecule type" value="Genomic_DNA"/>
</dbReference>
<keyword evidence="3" id="KW-0131">Cell cycle</keyword>
<dbReference type="SUPFAM" id="SSF52490">
    <property type="entry name" value="Tubulin nucleotide-binding domain-like"/>
    <property type="match status" value="1"/>
</dbReference>
<dbReference type="InterPro" id="IPR003008">
    <property type="entry name" value="Tubulin_FtsZ_GTPase"/>
</dbReference>
<dbReference type="PANTHER" id="PTHR30314:SF3">
    <property type="entry name" value="MITOCHONDRIAL DIVISION PROTEIN FSZA"/>
    <property type="match status" value="1"/>
</dbReference>
<keyword evidence="1" id="KW-0547">Nucleotide-binding</keyword>
<dbReference type="GO" id="GO:0003924">
    <property type="term" value="F:GTPase activity"/>
    <property type="evidence" value="ECO:0007669"/>
    <property type="project" value="InterPro"/>
</dbReference>
<dbReference type="GO" id="GO:0032153">
    <property type="term" value="C:cell division site"/>
    <property type="evidence" value="ECO:0007669"/>
    <property type="project" value="TreeGrafter"/>
</dbReference>
<accession>A0A6A8DB11</accession>
<evidence type="ECO:0000256" key="2">
    <source>
        <dbReference type="ARBA" id="ARBA00023134"/>
    </source>
</evidence>
<protein>
    <submittedName>
        <fullName evidence="3">Cell division protein FtsZ</fullName>
    </submittedName>
</protein>
<gene>
    <name evidence="3" type="ORF">GH741_03495</name>
</gene>
<dbReference type="Gene3D" id="3.40.50.1440">
    <property type="entry name" value="Tubulin/FtsZ, GTPase domain"/>
    <property type="match status" value="1"/>
</dbReference>
<dbReference type="InterPro" id="IPR045061">
    <property type="entry name" value="FtsZ/CetZ"/>
</dbReference>
<name>A0A6A8DB11_9BACI</name>
<organism evidence="3 4">
    <name type="scientific">Aquibacillus halophilus</name>
    <dbReference type="NCBI Taxonomy" id="930132"/>
    <lineage>
        <taxon>Bacteria</taxon>
        <taxon>Bacillati</taxon>
        <taxon>Bacillota</taxon>
        <taxon>Bacilli</taxon>
        <taxon>Bacillales</taxon>
        <taxon>Bacillaceae</taxon>
        <taxon>Aquibacillus</taxon>
    </lineage>
</organism>
<dbReference type="InterPro" id="IPR036525">
    <property type="entry name" value="Tubulin/FtsZ_GTPase_sf"/>
</dbReference>
<dbReference type="Proteomes" id="UP000799092">
    <property type="component" value="Unassembled WGS sequence"/>
</dbReference>
<dbReference type="GO" id="GO:0005525">
    <property type="term" value="F:GTP binding"/>
    <property type="evidence" value="ECO:0007669"/>
    <property type="project" value="UniProtKB-KW"/>
</dbReference>
<keyword evidence="4" id="KW-1185">Reference proteome</keyword>
<dbReference type="InterPro" id="IPR008280">
    <property type="entry name" value="Tub_FtsZ_C"/>
</dbReference>
<comment type="caution">
    <text evidence="3">The sequence shown here is derived from an EMBL/GenBank/DDBJ whole genome shotgun (WGS) entry which is preliminary data.</text>
</comment>
<dbReference type="SUPFAM" id="SSF55307">
    <property type="entry name" value="Tubulin C-terminal domain-like"/>
    <property type="match status" value="1"/>
</dbReference>